<dbReference type="SUPFAM" id="SSF57850">
    <property type="entry name" value="RING/U-box"/>
    <property type="match status" value="1"/>
</dbReference>
<name>A0AAV2I6V4_LYMST</name>
<dbReference type="GO" id="GO:0008270">
    <property type="term" value="F:zinc ion binding"/>
    <property type="evidence" value="ECO:0007669"/>
    <property type="project" value="UniProtKB-KW"/>
</dbReference>
<evidence type="ECO:0000259" key="5">
    <source>
        <dbReference type="PROSITE" id="PS50089"/>
    </source>
</evidence>
<evidence type="ECO:0000256" key="2">
    <source>
        <dbReference type="ARBA" id="ARBA00022771"/>
    </source>
</evidence>
<dbReference type="EMBL" id="CAXITT010000387">
    <property type="protein sequence ID" value="CAL1540547.1"/>
    <property type="molecule type" value="Genomic_DNA"/>
</dbReference>
<dbReference type="Proteomes" id="UP001497497">
    <property type="component" value="Unassembled WGS sequence"/>
</dbReference>
<dbReference type="PROSITE" id="PS00518">
    <property type="entry name" value="ZF_RING_1"/>
    <property type="match status" value="1"/>
</dbReference>
<keyword evidence="1" id="KW-0479">Metal-binding</keyword>
<dbReference type="Pfam" id="PF13445">
    <property type="entry name" value="zf-RING_UBOX"/>
    <property type="match status" value="1"/>
</dbReference>
<dbReference type="AlphaFoldDB" id="A0AAV2I6V4"/>
<dbReference type="InterPro" id="IPR047153">
    <property type="entry name" value="TRIM45/56/19-like"/>
</dbReference>
<protein>
    <recommendedName>
        <fullName evidence="5">RING-type domain-containing protein</fullName>
    </recommendedName>
</protein>
<sequence>MDNTTSNESTTGIASGLEELLENIILRCDTCHSRFDQIKHTPKMLPCGHTFCQGCMTSVGFLTKTYPDVYSLECPVCRCHHPLQNKIEDLPNNYTIIKVLDIINSMIFEFSNGGCHKNVKAVQAMGEYRPRVKESMVKTVETQRDSVAPAGWQDKKRETFLTLTFNPDDERTEVFISYTNPDDLPSMYFS</sequence>
<evidence type="ECO:0000313" key="6">
    <source>
        <dbReference type="EMBL" id="CAL1540547.1"/>
    </source>
</evidence>
<organism evidence="6 7">
    <name type="scientific">Lymnaea stagnalis</name>
    <name type="common">Great pond snail</name>
    <name type="synonym">Helix stagnalis</name>
    <dbReference type="NCBI Taxonomy" id="6523"/>
    <lineage>
        <taxon>Eukaryota</taxon>
        <taxon>Metazoa</taxon>
        <taxon>Spiralia</taxon>
        <taxon>Lophotrochozoa</taxon>
        <taxon>Mollusca</taxon>
        <taxon>Gastropoda</taxon>
        <taxon>Heterobranchia</taxon>
        <taxon>Euthyneura</taxon>
        <taxon>Panpulmonata</taxon>
        <taxon>Hygrophila</taxon>
        <taxon>Lymnaeoidea</taxon>
        <taxon>Lymnaeidae</taxon>
        <taxon>Lymnaea</taxon>
    </lineage>
</organism>
<keyword evidence="2 4" id="KW-0863">Zinc-finger</keyword>
<dbReference type="PROSITE" id="PS50089">
    <property type="entry name" value="ZF_RING_2"/>
    <property type="match status" value="1"/>
</dbReference>
<feature type="domain" description="RING-type" evidence="5">
    <location>
        <begin position="28"/>
        <end position="78"/>
    </location>
</feature>
<dbReference type="SMART" id="SM00184">
    <property type="entry name" value="RING"/>
    <property type="match status" value="1"/>
</dbReference>
<proteinExistence type="predicted"/>
<comment type="caution">
    <text evidence="6">The sequence shown here is derived from an EMBL/GenBank/DDBJ whole genome shotgun (WGS) entry which is preliminary data.</text>
</comment>
<dbReference type="PANTHER" id="PTHR25462:SF296">
    <property type="entry name" value="MEIOTIC P26, ISOFORM F"/>
    <property type="match status" value="1"/>
</dbReference>
<dbReference type="InterPro" id="IPR001841">
    <property type="entry name" value="Znf_RING"/>
</dbReference>
<gene>
    <name evidence="6" type="ORF">GSLYS_00014196001</name>
</gene>
<evidence type="ECO:0000313" key="7">
    <source>
        <dbReference type="Proteomes" id="UP001497497"/>
    </source>
</evidence>
<accession>A0AAV2I6V4</accession>
<evidence type="ECO:0000256" key="4">
    <source>
        <dbReference type="PROSITE-ProRule" id="PRU00175"/>
    </source>
</evidence>
<evidence type="ECO:0000256" key="1">
    <source>
        <dbReference type="ARBA" id="ARBA00022723"/>
    </source>
</evidence>
<dbReference type="InterPro" id="IPR013083">
    <property type="entry name" value="Znf_RING/FYVE/PHD"/>
</dbReference>
<reference evidence="6 7" key="1">
    <citation type="submission" date="2024-04" db="EMBL/GenBank/DDBJ databases">
        <authorList>
            <consortium name="Genoscope - CEA"/>
            <person name="William W."/>
        </authorList>
    </citation>
    <scope>NUCLEOTIDE SEQUENCE [LARGE SCALE GENOMIC DNA]</scope>
</reference>
<dbReference type="InterPro" id="IPR027370">
    <property type="entry name" value="Znf-RING_euk"/>
</dbReference>
<dbReference type="InterPro" id="IPR017907">
    <property type="entry name" value="Znf_RING_CS"/>
</dbReference>
<keyword evidence="7" id="KW-1185">Reference proteome</keyword>
<dbReference type="PANTHER" id="PTHR25462">
    <property type="entry name" value="BONUS, ISOFORM C-RELATED"/>
    <property type="match status" value="1"/>
</dbReference>
<dbReference type="Gene3D" id="3.30.40.10">
    <property type="entry name" value="Zinc/RING finger domain, C3HC4 (zinc finger)"/>
    <property type="match status" value="1"/>
</dbReference>
<keyword evidence="3" id="KW-0862">Zinc</keyword>
<evidence type="ECO:0000256" key="3">
    <source>
        <dbReference type="ARBA" id="ARBA00022833"/>
    </source>
</evidence>